<feature type="region of interest" description="Disordered" evidence="2">
    <location>
        <begin position="665"/>
        <end position="687"/>
    </location>
</feature>
<reference evidence="5" key="1">
    <citation type="journal article" date="2021" name="Nat. Commun.">
        <title>Genetic determinants of endophytism in the Arabidopsis root mycobiome.</title>
        <authorList>
            <person name="Mesny F."/>
            <person name="Miyauchi S."/>
            <person name="Thiergart T."/>
            <person name="Pickel B."/>
            <person name="Atanasova L."/>
            <person name="Karlsson M."/>
            <person name="Huettel B."/>
            <person name="Barry K.W."/>
            <person name="Haridas S."/>
            <person name="Chen C."/>
            <person name="Bauer D."/>
            <person name="Andreopoulos W."/>
            <person name="Pangilinan J."/>
            <person name="LaButti K."/>
            <person name="Riley R."/>
            <person name="Lipzen A."/>
            <person name="Clum A."/>
            <person name="Drula E."/>
            <person name="Henrissat B."/>
            <person name="Kohler A."/>
            <person name="Grigoriev I.V."/>
            <person name="Martin F.M."/>
            <person name="Hacquard S."/>
        </authorList>
    </citation>
    <scope>NUCLEOTIDE SEQUENCE</scope>
    <source>
        <strain evidence="5">MPI-CAGE-CH-0243</strain>
    </source>
</reference>
<dbReference type="Pfam" id="PF04146">
    <property type="entry name" value="YTH"/>
    <property type="match status" value="1"/>
</dbReference>
<evidence type="ECO:0000259" key="4">
    <source>
        <dbReference type="PROSITE" id="PS50882"/>
    </source>
</evidence>
<feature type="region of interest" description="Disordered" evidence="2">
    <location>
        <begin position="579"/>
        <end position="601"/>
    </location>
</feature>
<dbReference type="GO" id="GO:0000381">
    <property type="term" value="P:regulation of alternative mRNA splicing, via spliceosome"/>
    <property type="evidence" value="ECO:0007669"/>
    <property type="project" value="TreeGrafter"/>
</dbReference>
<dbReference type="Pfam" id="PF25701">
    <property type="entry name" value="RRM_YTH1"/>
    <property type="match status" value="1"/>
</dbReference>
<sequence>MAFVWVQQWIALPVVFEEQMGDLAPEGRPQSLDNRSTTNLTSDDQQNQNYKAMSTSAPFQSQLNSIPQPQGRPDLRSPAHPTNPHYHAQEHGASSLNMASMAAALPEYSPVEPVQGGAHMHSQSQRPLSGASTSALVYQLQQNMQIPNHAPGSMQTHTSYGHGYDPRQYQHGYMPAQAAQHANYNPYASNQQRLVTPSSMQAQYSNMPQAAPYMYYPPPYGSPGQFSQGYSAPGAPTQMMYGRQPNLNNPPMHMGGQNLDMSQHDGALATGSRIVHGGMQVEPGSMALDLTTATASNRSGPVSSIPRGPPRKPKQSGHALWVGNLPPGTTVVALKDHFSRDATKDIESLFLISKSNCAFVNYRTESSCTAAMHRFHDSRFNGVRLVCRLRRSSAPASGVPTGPSAMVGSPPSNSTPPISPRGPDNKAAQMDGVGNIEEAGDAESVDAAEETKQQSTAAEKYFIVKSLTLQDLELSVRNGIWATQSHNEETLNEAYQSADNVYLIFSANKSGEYFGYARMASPILEDAKHLVGSAPAPEVLDTTDVPKSIPTPATEFAPKGRIIDDSARGTIFWEADLTDSESEEVDTNNNQEVGSVDGDGPAVAQSWGKPFRIEWISTNRLPFYRTRGLRNPWNQNREVKIARDGTELETSVGERLVQMFHRLGPSNTGGAMQGPPSQLGVPHMRHY</sequence>
<dbReference type="Gene3D" id="3.30.70.330">
    <property type="match status" value="1"/>
</dbReference>
<feature type="compositionally biased region" description="Polar residues" evidence="2">
    <location>
        <begin position="31"/>
        <end position="68"/>
    </location>
</feature>
<feature type="region of interest" description="Disordered" evidence="2">
    <location>
        <begin position="24"/>
        <end position="92"/>
    </location>
</feature>
<dbReference type="CDD" id="cd21134">
    <property type="entry name" value="YTH"/>
    <property type="match status" value="1"/>
</dbReference>
<comment type="caution">
    <text evidence="5">The sequence shown here is derived from an EMBL/GenBank/DDBJ whole genome shotgun (WGS) entry which is preliminary data.</text>
</comment>
<dbReference type="AlphaFoldDB" id="A0A9P9E7L8"/>
<dbReference type="InterPro" id="IPR057720">
    <property type="entry name" value="RRM_YTH1"/>
</dbReference>
<feature type="compositionally biased region" description="Polar residues" evidence="2">
    <location>
        <begin position="121"/>
        <end position="132"/>
    </location>
</feature>
<feature type="region of interest" description="Disordered" evidence="2">
    <location>
        <begin position="295"/>
        <end position="318"/>
    </location>
</feature>
<dbReference type="PANTHER" id="PTHR12357">
    <property type="entry name" value="YTH YT521-B HOMOLOGY DOMAIN-CONTAINING"/>
    <property type="match status" value="1"/>
</dbReference>
<gene>
    <name evidence="5" type="ORF">B0J11DRAFT_600456</name>
</gene>
<evidence type="ECO:0000256" key="1">
    <source>
        <dbReference type="PROSITE-ProRule" id="PRU00176"/>
    </source>
</evidence>
<name>A0A9P9E7L8_9PLEO</name>
<dbReference type="EMBL" id="JAGMWT010000003">
    <property type="protein sequence ID" value="KAH7132141.1"/>
    <property type="molecule type" value="Genomic_DNA"/>
</dbReference>
<protein>
    <submittedName>
        <fullName evidence="5">YT521-B-like domain-containing protein</fullName>
    </submittedName>
</protein>
<dbReference type="Gene3D" id="3.10.590.10">
    <property type="entry name" value="ph1033 like domains"/>
    <property type="match status" value="1"/>
</dbReference>
<dbReference type="SUPFAM" id="SSF54928">
    <property type="entry name" value="RNA-binding domain, RBD"/>
    <property type="match status" value="1"/>
</dbReference>
<dbReference type="InterPro" id="IPR000504">
    <property type="entry name" value="RRM_dom"/>
</dbReference>
<evidence type="ECO:0000313" key="5">
    <source>
        <dbReference type="EMBL" id="KAH7132141.1"/>
    </source>
</evidence>
<evidence type="ECO:0000259" key="3">
    <source>
        <dbReference type="PROSITE" id="PS50102"/>
    </source>
</evidence>
<dbReference type="InterPro" id="IPR035979">
    <property type="entry name" value="RBD_domain_sf"/>
</dbReference>
<dbReference type="PANTHER" id="PTHR12357:SF3">
    <property type="entry name" value="YTH DOMAIN-CONTAINING PROTEIN 1"/>
    <property type="match status" value="1"/>
</dbReference>
<dbReference type="GO" id="GO:0005654">
    <property type="term" value="C:nucleoplasm"/>
    <property type="evidence" value="ECO:0007669"/>
    <property type="project" value="TreeGrafter"/>
</dbReference>
<dbReference type="CDD" id="cd00590">
    <property type="entry name" value="RRM_SF"/>
    <property type="match status" value="1"/>
</dbReference>
<feature type="domain" description="YTH" evidence="4">
    <location>
        <begin position="459"/>
        <end position="660"/>
    </location>
</feature>
<accession>A0A9P9E7L8</accession>
<dbReference type="InterPro" id="IPR012677">
    <property type="entry name" value="Nucleotide-bd_a/b_plait_sf"/>
</dbReference>
<dbReference type="GO" id="GO:0003729">
    <property type="term" value="F:mRNA binding"/>
    <property type="evidence" value="ECO:0007669"/>
    <property type="project" value="TreeGrafter"/>
</dbReference>
<evidence type="ECO:0000313" key="6">
    <source>
        <dbReference type="Proteomes" id="UP000700596"/>
    </source>
</evidence>
<feature type="domain" description="RRM" evidence="3">
    <location>
        <begin position="318"/>
        <end position="392"/>
    </location>
</feature>
<feature type="region of interest" description="Disordered" evidence="2">
    <location>
        <begin position="393"/>
        <end position="430"/>
    </location>
</feature>
<proteinExistence type="predicted"/>
<organism evidence="5 6">
    <name type="scientific">Dendryphion nanum</name>
    <dbReference type="NCBI Taxonomy" id="256645"/>
    <lineage>
        <taxon>Eukaryota</taxon>
        <taxon>Fungi</taxon>
        <taxon>Dikarya</taxon>
        <taxon>Ascomycota</taxon>
        <taxon>Pezizomycotina</taxon>
        <taxon>Dothideomycetes</taxon>
        <taxon>Pleosporomycetidae</taxon>
        <taxon>Pleosporales</taxon>
        <taxon>Torulaceae</taxon>
        <taxon>Dendryphion</taxon>
    </lineage>
</organism>
<evidence type="ECO:0000256" key="2">
    <source>
        <dbReference type="SAM" id="MobiDB-lite"/>
    </source>
</evidence>
<feature type="region of interest" description="Disordered" evidence="2">
    <location>
        <begin position="112"/>
        <end position="132"/>
    </location>
</feature>
<dbReference type="PROSITE" id="PS50882">
    <property type="entry name" value="YTH"/>
    <property type="match status" value="1"/>
</dbReference>
<dbReference type="InterPro" id="IPR007275">
    <property type="entry name" value="YTH_domain"/>
</dbReference>
<dbReference type="PROSITE" id="PS50102">
    <property type="entry name" value="RRM"/>
    <property type="match status" value="1"/>
</dbReference>
<keyword evidence="6" id="KW-1185">Reference proteome</keyword>
<dbReference type="InterPro" id="IPR045168">
    <property type="entry name" value="YTH_prot"/>
</dbReference>
<dbReference type="Proteomes" id="UP000700596">
    <property type="component" value="Unassembled WGS sequence"/>
</dbReference>
<keyword evidence="1" id="KW-0694">RNA-binding</keyword>
<dbReference type="OrthoDB" id="306690at2759"/>
<dbReference type="SMART" id="SM00360">
    <property type="entry name" value="RRM"/>
    <property type="match status" value="1"/>
</dbReference>
<dbReference type="GO" id="GO:1990247">
    <property type="term" value="F:N6-methyladenosine-containing RNA reader activity"/>
    <property type="evidence" value="ECO:0007669"/>
    <property type="project" value="TreeGrafter"/>
</dbReference>
<dbReference type="GO" id="GO:0000398">
    <property type="term" value="P:mRNA splicing, via spliceosome"/>
    <property type="evidence" value="ECO:0007669"/>
    <property type="project" value="TreeGrafter"/>
</dbReference>